<keyword evidence="2" id="KW-1185">Reference proteome</keyword>
<protein>
    <recommendedName>
        <fullName evidence="3">MULE transposase domain-containing protein</fullName>
    </recommendedName>
</protein>
<reference evidence="1 2" key="1">
    <citation type="submission" date="2019-01" db="EMBL/GenBank/DDBJ databases">
        <title>Sequencing of cultivated peanut Arachis hypogaea provides insights into genome evolution and oil improvement.</title>
        <authorList>
            <person name="Chen X."/>
        </authorList>
    </citation>
    <scope>NUCLEOTIDE SEQUENCE [LARGE SCALE GENOMIC DNA]</scope>
    <source>
        <strain evidence="2">cv. Fuhuasheng</strain>
        <tissue evidence="1">Leaves</tissue>
    </source>
</reference>
<organism evidence="1 2">
    <name type="scientific">Arachis hypogaea</name>
    <name type="common">Peanut</name>
    <dbReference type="NCBI Taxonomy" id="3818"/>
    <lineage>
        <taxon>Eukaryota</taxon>
        <taxon>Viridiplantae</taxon>
        <taxon>Streptophyta</taxon>
        <taxon>Embryophyta</taxon>
        <taxon>Tracheophyta</taxon>
        <taxon>Spermatophyta</taxon>
        <taxon>Magnoliopsida</taxon>
        <taxon>eudicotyledons</taxon>
        <taxon>Gunneridae</taxon>
        <taxon>Pentapetalae</taxon>
        <taxon>rosids</taxon>
        <taxon>fabids</taxon>
        <taxon>Fabales</taxon>
        <taxon>Fabaceae</taxon>
        <taxon>Papilionoideae</taxon>
        <taxon>50 kb inversion clade</taxon>
        <taxon>dalbergioids sensu lato</taxon>
        <taxon>Dalbergieae</taxon>
        <taxon>Pterocarpus clade</taxon>
        <taxon>Arachis</taxon>
    </lineage>
</organism>
<dbReference type="PANTHER" id="PTHR31973:SF195">
    <property type="entry name" value="MUDR FAMILY TRANSPOSASE"/>
    <property type="match status" value="1"/>
</dbReference>
<dbReference type="PANTHER" id="PTHR31973">
    <property type="entry name" value="POLYPROTEIN, PUTATIVE-RELATED"/>
    <property type="match status" value="1"/>
</dbReference>
<dbReference type="Proteomes" id="UP000289738">
    <property type="component" value="Chromosome B01"/>
</dbReference>
<dbReference type="AlphaFoldDB" id="A0A445AYC1"/>
<accession>A0A445AYC1</accession>
<comment type="caution">
    <text evidence="1">The sequence shown here is derived from an EMBL/GenBank/DDBJ whole genome shotgun (WGS) entry which is preliminary data.</text>
</comment>
<evidence type="ECO:0000313" key="2">
    <source>
        <dbReference type="Proteomes" id="UP000289738"/>
    </source>
</evidence>
<proteinExistence type="predicted"/>
<gene>
    <name evidence="1" type="ORF">Ahy_B01g056251</name>
</gene>
<evidence type="ECO:0000313" key="1">
    <source>
        <dbReference type="EMBL" id="RYR31445.1"/>
    </source>
</evidence>
<dbReference type="EMBL" id="SDMP01000011">
    <property type="protein sequence ID" value="RYR31445.1"/>
    <property type="molecule type" value="Genomic_DNA"/>
</dbReference>
<name>A0A445AYC1_ARAHY</name>
<evidence type="ECO:0008006" key="3">
    <source>
        <dbReference type="Google" id="ProtNLM"/>
    </source>
</evidence>
<sequence>MKFSGFGGVHTCLAPTMFQDHRQLDSNLICKVILSLIQSNPSVSIPVLQGVVRQSYHFKPSYRKVWMSKQKAIAQIYGDWEESYKKVPKLLQALQSCSPGTICELRVVPYYDGHLLIRNCSMFDKVYWAFPFCVETFKHCMPFDSVNGAHLYGRYGGVLLIAVAQDGNSNILPIAFAIMESKSQYLRYLDSSKDCGSSRLLQVNDCDAWVLAPVVDYSTCSSNFEVVIDAIMNDVFYLVYEVGIYEAWRIKVVVGEIMERDKLREGVNLTEKKVAKTVVHPVCSRSLRYLGSSKDCGSSHLFQISDCDSWVVAAVMDYYNCSRADDSGWQPPRAFHAYCIRHMATNFICHFKTADGKRYLVNAAYSPRKAGYEWYMDASGRQFGHMTTNLSECINVVRKGARYVPISAIVRITYERLQKLFVMKGRETQSQLAAGNHFSQRLLAAIEKNKESIPKMCVTHCNRRAYVFLVEELASDQ</sequence>